<dbReference type="InterPro" id="IPR051531">
    <property type="entry name" value="N-acetyltransferase"/>
</dbReference>
<protein>
    <submittedName>
        <fullName evidence="2">Acetyltransferase, GNAT family</fullName>
    </submittedName>
</protein>
<dbReference type="PATRIC" id="fig|570277.3.peg.1433"/>
<name>A0A142B9S5_9GAMM</name>
<proteinExistence type="predicted"/>
<dbReference type="STRING" id="570277.EZMO1_1310"/>
<dbReference type="SUPFAM" id="SSF55729">
    <property type="entry name" value="Acyl-CoA N-acyltransferases (Nat)"/>
    <property type="match status" value="1"/>
</dbReference>
<dbReference type="InterPro" id="IPR000182">
    <property type="entry name" value="GNAT_dom"/>
</dbReference>
<sequence length="192" mass="21628">MKDMKNMKQQLLQGTPLPLDDSYQLSLISKADIDDLVAMLQDEEVTEFLWFAPAPEQFLRDYFNPMAEHNEKAITEQSEPMTTLIIRDAQTGAFAGMAAILPMGMIPGVYEVGYQLPRQSWGKGLATRVSRLLLRYGFEELGAHKIVADCYASNKGSERVMQKIGMTKEGHQTNFYPYKGGLDDRVHYGINA</sequence>
<dbReference type="KEGG" id="emp:EZMO1_1310"/>
<dbReference type="OrthoDB" id="9801656at2"/>
<dbReference type="Proteomes" id="UP000071065">
    <property type="component" value="Chromosome"/>
</dbReference>
<feature type="domain" description="N-acetyltransferase" evidence="1">
    <location>
        <begin position="23"/>
        <end position="192"/>
    </location>
</feature>
<accession>A0A142B9S5</accession>
<gene>
    <name evidence="2" type="ORF">EZMO1_1310</name>
</gene>
<reference evidence="2 3" key="1">
    <citation type="journal article" date="2016" name="Front. Microbiol.">
        <title>Genomic Insight into the Host-Endosymbiont Relationship of Endozoicomonas montiporae CL-33(T) with its Coral Host.</title>
        <authorList>
            <person name="Ding J.-Y."/>
            <person name="Shiu J.-H."/>
            <person name="Chen W.-M."/>
            <person name="Chiang Y.-R."/>
            <person name="Tang S.-L."/>
        </authorList>
    </citation>
    <scope>NUCLEOTIDE SEQUENCE [LARGE SCALE GENOMIC DNA]</scope>
    <source>
        <strain evidence="2 3">CL-33</strain>
    </source>
</reference>
<dbReference type="EMBL" id="CP013251">
    <property type="protein sequence ID" value="AMO55501.1"/>
    <property type="molecule type" value="Genomic_DNA"/>
</dbReference>
<dbReference type="PANTHER" id="PTHR43792:SF16">
    <property type="entry name" value="N-ACETYLTRANSFERASE DOMAIN-CONTAINING PROTEIN"/>
    <property type="match status" value="1"/>
</dbReference>
<dbReference type="InterPro" id="IPR016181">
    <property type="entry name" value="Acyl_CoA_acyltransferase"/>
</dbReference>
<evidence type="ECO:0000313" key="2">
    <source>
        <dbReference type="EMBL" id="AMO55501.1"/>
    </source>
</evidence>
<dbReference type="PROSITE" id="PS51186">
    <property type="entry name" value="GNAT"/>
    <property type="match status" value="1"/>
</dbReference>
<organism evidence="2 3">
    <name type="scientific">Endozoicomonas montiporae CL-33</name>
    <dbReference type="NCBI Taxonomy" id="570277"/>
    <lineage>
        <taxon>Bacteria</taxon>
        <taxon>Pseudomonadati</taxon>
        <taxon>Pseudomonadota</taxon>
        <taxon>Gammaproteobacteria</taxon>
        <taxon>Oceanospirillales</taxon>
        <taxon>Endozoicomonadaceae</taxon>
        <taxon>Endozoicomonas</taxon>
    </lineage>
</organism>
<dbReference type="GO" id="GO:0016747">
    <property type="term" value="F:acyltransferase activity, transferring groups other than amino-acyl groups"/>
    <property type="evidence" value="ECO:0007669"/>
    <property type="project" value="InterPro"/>
</dbReference>
<evidence type="ECO:0000313" key="3">
    <source>
        <dbReference type="Proteomes" id="UP000071065"/>
    </source>
</evidence>
<dbReference type="Pfam" id="PF13302">
    <property type="entry name" value="Acetyltransf_3"/>
    <property type="match status" value="1"/>
</dbReference>
<dbReference type="Gene3D" id="3.40.630.30">
    <property type="match status" value="1"/>
</dbReference>
<dbReference type="AlphaFoldDB" id="A0A142B9S5"/>
<dbReference type="PANTHER" id="PTHR43792">
    <property type="entry name" value="GNAT FAMILY, PUTATIVE (AFU_ORTHOLOGUE AFUA_3G00765)-RELATED-RELATED"/>
    <property type="match status" value="1"/>
</dbReference>
<evidence type="ECO:0000259" key="1">
    <source>
        <dbReference type="PROSITE" id="PS51186"/>
    </source>
</evidence>
<keyword evidence="2" id="KW-0808">Transferase</keyword>